<dbReference type="Proteomes" id="UP001367508">
    <property type="component" value="Unassembled WGS sequence"/>
</dbReference>
<accession>A0AAN9R7F6</accession>
<reference evidence="2 3" key="1">
    <citation type="submission" date="2024-01" db="EMBL/GenBank/DDBJ databases">
        <title>The genomes of 5 underutilized Papilionoideae crops provide insights into root nodulation and disease resistanc.</title>
        <authorList>
            <person name="Jiang F."/>
        </authorList>
    </citation>
    <scope>NUCLEOTIDE SEQUENCE [LARGE SCALE GENOMIC DNA]</scope>
    <source>
        <strain evidence="2">LVBAO_FW01</strain>
        <tissue evidence="2">Leaves</tissue>
    </source>
</reference>
<dbReference type="EMBL" id="JAYMYQ010000001">
    <property type="protein sequence ID" value="KAK7360664.1"/>
    <property type="molecule type" value="Genomic_DNA"/>
</dbReference>
<organism evidence="2 3">
    <name type="scientific">Canavalia gladiata</name>
    <name type="common">Sword bean</name>
    <name type="synonym">Dolichos gladiatus</name>
    <dbReference type="NCBI Taxonomy" id="3824"/>
    <lineage>
        <taxon>Eukaryota</taxon>
        <taxon>Viridiplantae</taxon>
        <taxon>Streptophyta</taxon>
        <taxon>Embryophyta</taxon>
        <taxon>Tracheophyta</taxon>
        <taxon>Spermatophyta</taxon>
        <taxon>Magnoliopsida</taxon>
        <taxon>eudicotyledons</taxon>
        <taxon>Gunneridae</taxon>
        <taxon>Pentapetalae</taxon>
        <taxon>rosids</taxon>
        <taxon>fabids</taxon>
        <taxon>Fabales</taxon>
        <taxon>Fabaceae</taxon>
        <taxon>Papilionoideae</taxon>
        <taxon>50 kb inversion clade</taxon>
        <taxon>NPAAA clade</taxon>
        <taxon>indigoferoid/millettioid clade</taxon>
        <taxon>Phaseoleae</taxon>
        <taxon>Canavalia</taxon>
    </lineage>
</organism>
<keyword evidence="3" id="KW-1185">Reference proteome</keyword>
<evidence type="ECO:0000313" key="3">
    <source>
        <dbReference type="Proteomes" id="UP001367508"/>
    </source>
</evidence>
<sequence length="132" mass="15023">MNRRMRHRSSSKNRGGNIPDKREEGNEPCKATHPGALGMAKRASYMLSYEPCMIDILARNLRPRVGNGSVMLEALEGPMRADQKTRCSHHQGSQGRGNGPYNQDLQGTHERFLTQTFRQWFFLDSLQMSQAM</sequence>
<evidence type="ECO:0000256" key="1">
    <source>
        <dbReference type="SAM" id="MobiDB-lite"/>
    </source>
</evidence>
<comment type="caution">
    <text evidence="2">The sequence shown here is derived from an EMBL/GenBank/DDBJ whole genome shotgun (WGS) entry which is preliminary data.</text>
</comment>
<protein>
    <submittedName>
        <fullName evidence="2">Uncharacterized protein</fullName>
    </submittedName>
</protein>
<name>A0AAN9R7F6_CANGL</name>
<proteinExistence type="predicted"/>
<gene>
    <name evidence="2" type="ORF">VNO77_02673</name>
</gene>
<feature type="region of interest" description="Disordered" evidence="1">
    <location>
        <begin position="1"/>
        <end position="35"/>
    </location>
</feature>
<feature type="compositionally biased region" description="Basic residues" evidence="1">
    <location>
        <begin position="1"/>
        <end position="11"/>
    </location>
</feature>
<evidence type="ECO:0000313" key="2">
    <source>
        <dbReference type="EMBL" id="KAK7360664.1"/>
    </source>
</evidence>
<dbReference type="AlphaFoldDB" id="A0AAN9R7F6"/>